<dbReference type="PANTHER" id="PTHR10083:SF374">
    <property type="entry name" value="BPTI_KUNITZ INHIBITOR DOMAIN-CONTAINING PROTEIN"/>
    <property type="match status" value="1"/>
</dbReference>
<reference evidence="4" key="2">
    <citation type="submission" date="2025-09" db="UniProtKB">
        <authorList>
            <consortium name="Ensembl"/>
        </authorList>
    </citation>
    <scope>IDENTIFICATION</scope>
</reference>
<dbReference type="PROSITE" id="PS50279">
    <property type="entry name" value="BPTI_KUNITZ_2"/>
    <property type="match status" value="1"/>
</dbReference>
<evidence type="ECO:0000256" key="1">
    <source>
        <dbReference type="ARBA" id="ARBA00023157"/>
    </source>
</evidence>
<keyword evidence="1" id="KW-1015">Disulfide bond</keyword>
<dbReference type="InterPro" id="IPR002223">
    <property type="entry name" value="Kunitz_BPTI"/>
</dbReference>
<sequence length="82" mass="9434">MGFQASLLLLLVLTCQELQTQSEKDPSICNLPLEKGSCRAGLFRWYYKMEENQCEPFLYGGCEGNDNRFREKILCEEACKTT</sequence>
<dbReference type="FunFam" id="4.10.410.10:FF:000017">
    <property type="entry name" value="papilin isoform X2"/>
    <property type="match status" value="1"/>
</dbReference>
<feature type="domain" description="BPTI/Kunitz inhibitor" evidence="3">
    <location>
        <begin position="29"/>
        <end position="79"/>
    </location>
</feature>
<keyword evidence="2" id="KW-0732">Signal</keyword>
<keyword evidence="5" id="KW-1185">Reference proteome</keyword>
<dbReference type="SMART" id="SM00131">
    <property type="entry name" value="KU"/>
    <property type="match status" value="1"/>
</dbReference>
<evidence type="ECO:0000313" key="4">
    <source>
        <dbReference type="Ensembl" id="ENSSDAP00000005113.1"/>
    </source>
</evidence>
<organism evidence="4 5">
    <name type="scientific">Spermophilus dauricus</name>
    <name type="common">Daurian ground squirrel</name>
    <dbReference type="NCBI Taxonomy" id="99837"/>
    <lineage>
        <taxon>Eukaryota</taxon>
        <taxon>Metazoa</taxon>
        <taxon>Chordata</taxon>
        <taxon>Craniata</taxon>
        <taxon>Vertebrata</taxon>
        <taxon>Euteleostomi</taxon>
        <taxon>Mammalia</taxon>
        <taxon>Eutheria</taxon>
        <taxon>Euarchontoglires</taxon>
        <taxon>Glires</taxon>
        <taxon>Rodentia</taxon>
        <taxon>Sciuromorpha</taxon>
        <taxon>Sciuridae</taxon>
        <taxon>Xerinae</taxon>
        <taxon>Marmotini</taxon>
        <taxon>Spermophilus</taxon>
    </lineage>
</organism>
<dbReference type="InterPro" id="IPR020901">
    <property type="entry name" value="Prtase_inh_Kunz-CS"/>
</dbReference>
<dbReference type="Proteomes" id="UP000694422">
    <property type="component" value="Unplaced"/>
</dbReference>
<dbReference type="Gene3D" id="4.10.410.10">
    <property type="entry name" value="Pancreatic trypsin inhibitor Kunitz domain"/>
    <property type="match status" value="1"/>
</dbReference>
<dbReference type="GO" id="GO:0004867">
    <property type="term" value="F:serine-type endopeptidase inhibitor activity"/>
    <property type="evidence" value="ECO:0007669"/>
    <property type="project" value="InterPro"/>
</dbReference>
<dbReference type="PROSITE" id="PS00280">
    <property type="entry name" value="BPTI_KUNITZ_1"/>
    <property type="match status" value="1"/>
</dbReference>
<accession>A0A8C9UKW6</accession>
<dbReference type="AlphaFoldDB" id="A0A8C9UKW6"/>
<dbReference type="Ensembl" id="ENSSDAT00000005863.1">
    <property type="protein sequence ID" value="ENSSDAP00000005113.1"/>
    <property type="gene ID" value="ENSSDAG00000004790.1"/>
</dbReference>
<dbReference type="PANTHER" id="PTHR10083">
    <property type="entry name" value="KUNITZ-TYPE PROTEASE INHIBITOR-RELATED"/>
    <property type="match status" value="1"/>
</dbReference>
<dbReference type="InterPro" id="IPR036880">
    <property type="entry name" value="Kunitz_BPTI_sf"/>
</dbReference>
<feature type="signal peptide" evidence="2">
    <location>
        <begin position="1"/>
        <end position="22"/>
    </location>
</feature>
<evidence type="ECO:0000256" key="2">
    <source>
        <dbReference type="SAM" id="SignalP"/>
    </source>
</evidence>
<proteinExistence type="predicted"/>
<evidence type="ECO:0000259" key="3">
    <source>
        <dbReference type="PROSITE" id="PS50279"/>
    </source>
</evidence>
<dbReference type="SUPFAM" id="SSF57362">
    <property type="entry name" value="BPTI-like"/>
    <property type="match status" value="1"/>
</dbReference>
<dbReference type="GO" id="GO:0005615">
    <property type="term" value="C:extracellular space"/>
    <property type="evidence" value="ECO:0007669"/>
    <property type="project" value="TreeGrafter"/>
</dbReference>
<dbReference type="CDD" id="cd00109">
    <property type="entry name" value="Kunitz-type"/>
    <property type="match status" value="1"/>
</dbReference>
<feature type="chain" id="PRO_5034408713" description="BPTI/Kunitz inhibitor domain-containing protein" evidence="2">
    <location>
        <begin position="23"/>
        <end position="82"/>
    </location>
</feature>
<evidence type="ECO:0000313" key="5">
    <source>
        <dbReference type="Proteomes" id="UP000694422"/>
    </source>
</evidence>
<dbReference type="PRINTS" id="PR00759">
    <property type="entry name" value="BASICPTASE"/>
</dbReference>
<dbReference type="InterPro" id="IPR050098">
    <property type="entry name" value="TFPI/VKTCI-like"/>
</dbReference>
<dbReference type="Pfam" id="PF00014">
    <property type="entry name" value="Kunitz_BPTI"/>
    <property type="match status" value="1"/>
</dbReference>
<name>A0A8C9UKW6_SPEDA</name>
<reference evidence="4" key="1">
    <citation type="submission" date="2025-08" db="UniProtKB">
        <authorList>
            <consortium name="Ensembl"/>
        </authorList>
    </citation>
    <scope>IDENTIFICATION</scope>
</reference>
<protein>
    <recommendedName>
        <fullName evidence="3">BPTI/Kunitz inhibitor domain-containing protein</fullName>
    </recommendedName>
</protein>